<name>A0A6V7VJ93_MELEN</name>
<comment type="caution">
    <text evidence="1">The sequence shown here is derived from an EMBL/GenBank/DDBJ whole genome shotgun (WGS) entry which is preliminary data.</text>
</comment>
<sequence>MWEGKMGRGGKEESMFSRSEDTKCCMGERMKWWQKKELAACVIAKIFAVVMKGSLEKEKSGIEKEYIYVSNSSTIFSF</sequence>
<dbReference type="AlphaFoldDB" id="A0A6V7VJ93"/>
<gene>
    <name evidence="1" type="ORF">MENT_LOCUS26599</name>
</gene>
<reference evidence="1 2" key="1">
    <citation type="submission" date="2020-08" db="EMBL/GenBank/DDBJ databases">
        <authorList>
            <person name="Koutsovoulos G."/>
            <person name="Danchin GJ E."/>
        </authorList>
    </citation>
    <scope>NUCLEOTIDE SEQUENCE [LARGE SCALE GENOMIC DNA]</scope>
</reference>
<accession>A0A6V7VJ93</accession>
<dbReference type="Proteomes" id="UP000580250">
    <property type="component" value="Unassembled WGS sequence"/>
</dbReference>
<proteinExistence type="predicted"/>
<evidence type="ECO:0000313" key="1">
    <source>
        <dbReference type="EMBL" id="CAD2174902.1"/>
    </source>
</evidence>
<protein>
    <submittedName>
        <fullName evidence="1">Uncharacterized protein</fullName>
    </submittedName>
</protein>
<organism evidence="1 2">
    <name type="scientific">Meloidogyne enterolobii</name>
    <name type="common">Root-knot nematode worm</name>
    <name type="synonym">Meloidogyne mayaguensis</name>
    <dbReference type="NCBI Taxonomy" id="390850"/>
    <lineage>
        <taxon>Eukaryota</taxon>
        <taxon>Metazoa</taxon>
        <taxon>Ecdysozoa</taxon>
        <taxon>Nematoda</taxon>
        <taxon>Chromadorea</taxon>
        <taxon>Rhabditida</taxon>
        <taxon>Tylenchina</taxon>
        <taxon>Tylenchomorpha</taxon>
        <taxon>Tylenchoidea</taxon>
        <taxon>Meloidogynidae</taxon>
        <taxon>Meloidogyninae</taxon>
        <taxon>Meloidogyne</taxon>
    </lineage>
</organism>
<evidence type="ECO:0000313" key="2">
    <source>
        <dbReference type="Proteomes" id="UP000580250"/>
    </source>
</evidence>
<dbReference type="EMBL" id="CAJEWN010000244">
    <property type="protein sequence ID" value="CAD2174902.1"/>
    <property type="molecule type" value="Genomic_DNA"/>
</dbReference>